<dbReference type="Pfam" id="PF11102">
    <property type="entry name" value="YjbF"/>
    <property type="match status" value="1"/>
</dbReference>
<sequence length="242" mass="26182">MMRHPFPLLAGVMALFAVTACGTDRDATATIRSMQTSASALVGGLKTPTSPAPPARVTRDVLNTITSPVDLVLVEKAGVQGVIGKLGTSGDVETWASIDNLTLSMRDGMILATRGFAGDLMSAQVPRLSQVMKPGQPYTRRYGVLSGDDQIMMQQFDCQTARVGAETITIVDLRFATQRITETCVGPTGAHKNDFWVETGGKLRRSRQWIGESIGFVVVEHLRKNVLKTFLARTAVLAEILY</sequence>
<evidence type="ECO:0000256" key="1">
    <source>
        <dbReference type="SAM" id="SignalP"/>
    </source>
</evidence>
<dbReference type="SUPFAM" id="SSF159270">
    <property type="entry name" value="YmcC-like"/>
    <property type="match status" value="1"/>
</dbReference>
<dbReference type="InterPro" id="IPR023373">
    <property type="entry name" value="YmcC_sf"/>
</dbReference>
<dbReference type="InterPro" id="IPR021308">
    <property type="entry name" value="GfcB"/>
</dbReference>
<dbReference type="PROSITE" id="PS51257">
    <property type="entry name" value="PROKAR_LIPOPROTEIN"/>
    <property type="match status" value="1"/>
</dbReference>
<dbReference type="Proteomes" id="UP000183002">
    <property type="component" value="Unassembled WGS sequence"/>
</dbReference>
<feature type="chain" id="PRO_5010340171" evidence="1">
    <location>
        <begin position="23"/>
        <end position="242"/>
    </location>
</feature>
<dbReference type="EMBL" id="FOCO01000008">
    <property type="protein sequence ID" value="SEN15602.1"/>
    <property type="molecule type" value="Genomic_DNA"/>
</dbReference>
<dbReference type="STRING" id="1077947.SAMN05216227_100891"/>
<keyword evidence="1" id="KW-0732">Signal</keyword>
<keyword evidence="3" id="KW-1185">Reference proteome</keyword>
<dbReference type="Gene3D" id="2.40.360.10">
    <property type="entry name" value="YmcC-like"/>
    <property type="match status" value="1"/>
</dbReference>
<feature type="signal peptide" evidence="1">
    <location>
        <begin position="1"/>
        <end position="22"/>
    </location>
</feature>
<accession>A0A1H8E810</accession>
<evidence type="ECO:0000313" key="3">
    <source>
        <dbReference type="Proteomes" id="UP000183002"/>
    </source>
</evidence>
<name>A0A1H8E810_9RHOB</name>
<dbReference type="OrthoDB" id="6237231at2"/>
<protein>
    <submittedName>
        <fullName evidence="2">Group 4 capsule polysaccharide lipoprotein gfcB, YjbF</fullName>
    </submittedName>
</protein>
<gene>
    <name evidence="2" type="ORF">SAMN05216227_100891</name>
</gene>
<dbReference type="RefSeq" id="WP_082224868.1">
    <property type="nucleotide sequence ID" value="NZ_FOCO01000008.1"/>
</dbReference>
<organism evidence="2 3">
    <name type="scientific">Pseudorhodobacter antarcticus</name>
    <dbReference type="NCBI Taxonomy" id="1077947"/>
    <lineage>
        <taxon>Bacteria</taxon>
        <taxon>Pseudomonadati</taxon>
        <taxon>Pseudomonadota</taxon>
        <taxon>Alphaproteobacteria</taxon>
        <taxon>Rhodobacterales</taxon>
        <taxon>Paracoccaceae</taxon>
        <taxon>Pseudorhodobacter</taxon>
    </lineage>
</organism>
<reference evidence="2 3" key="1">
    <citation type="submission" date="2016-10" db="EMBL/GenBank/DDBJ databases">
        <authorList>
            <person name="de Groot N.N."/>
        </authorList>
    </citation>
    <scope>NUCLEOTIDE SEQUENCE [LARGE SCALE GENOMIC DNA]</scope>
    <source>
        <strain evidence="2 3">CGMCC 1.10836</strain>
    </source>
</reference>
<dbReference type="AlphaFoldDB" id="A0A1H8E810"/>
<evidence type="ECO:0000313" key="2">
    <source>
        <dbReference type="EMBL" id="SEN15602.1"/>
    </source>
</evidence>
<proteinExistence type="predicted"/>
<keyword evidence="2" id="KW-0449">Lipoprotein</keyword>